<evidence type="ECO:0008006" key="3">
    <source>
        <dbReference type="Google" id="ProtNLM"/>
    </source>
</evidence>
<proteinExistence type="predicted"/>
<protein>
    <recommendedName>
        <fullName evidence="3">Phage head-tail connector protein</fullName>
    </recommendedName>
</protein>
<evidence type="ECO:0000313" key="1">
    <source>
        <dbReference type="EMBL" id="PLA54590.1"/>
    </source>
</evidence>
<dbReference type="InterPro" id="IPR021146">
    <property type="entry name" value="Phage_gp6-like_head-tail"/>
</dbReference>
<reference evidence="1 2" key="1">
    <citation type="submission" date="2017-12" db="EMBL/GenBank/DDBJ databases">
        <title>Phylogenetic diversity of female urinary microbiome.</title>
        <authorList>
            <person name="Thomas-White K."/>
            <person name="Wolfe A.J."/>
        </authorList>
    </citation>
    <scope>NUCLEOTIDE SEQUENCE [LARGE SCALE GENOMIC DNA]</scope>
    <source>
        <strain evidence="1 2">UMB0733</strain>
    </source>
</reference>
<dbReference type="AlphaFoldDB" id="A0A2I1YI61"/>
<dbReference type="Proteomes" id="UP000235073">
    <property type="component" value="Unassembled WGS sequence"/>
</dbReference>
<name>A0A2I1YI61_STRMC</name>
<sequence length="119" mass="13668">MMDKALILEEVKLFKGISDKDTTQDKLIELAINESVDRVLAKLNEFSEDELTEVPNRLTFIIRDVAIKRYNRLNSEGASADSEEGRSFNWDKYLDEYETTLKSAAVGRNYQAKGITRFI</sequence>
<organism evidence="1 2">
    <name type="scientific">Streptococcus macedonicus</name>
    <name type="common">Streptococcus gallolyticus macedonicus</name>
    <dbReference type="NCBI Taxonomy" id="59310"/>
    <lineage>
        <taxon>Bacteria</taxon>
        <taxon>Bacillati</taxon>
        <taxon>Bacillota</taxon>
        <taxon>Bacilli</taxon>
        <taxon>Lactobacillales</taxon>
        <taxon>Streptococcaceae</taxon>
        <taxon>Streptococcus</taxon>
    </lineage>
</organism>
<comment type="caution">
    <text evidence="1">The sequence shown here is derived from an EMBL/GenBank/DDBJ whole genome shotgun (WGS) entry which is preliminary data.</text>
</comment>
<accession>A0A2I1YI61</accession>
<dbReference type="EMBL" id="PKIB01000001">
    <property type="protein sequence ID" value="PLA54590.1"/>
    <property type="molecule type" value="Genomic_DNA"/>
</dbReference>
<evidence type="ECO:0000313" key="2">
    <source>
        <dbReference type="Proteomes" id="UP000235073"/>
    </source>
</evidence>
<dbReference type="Pfam" id="PF05135">
    <property type="entry name" value="Phage_connect_1"/>
    <property type="match status" value="1"/>
</dbReference>
<gene>
    <name evidence="1" type="ORF">CYK21_00265</name>
</gene>